<evidence type="ECO:0000313" key="2">
    <source>
        <dbReference type="EMBL" id="GHE73653.1"/>
    </source>
</evidence>
<dbReference type="EMBL" id="BNAG01000004">
    <property type="protein sequence ID" value="GHE73653.1"/>
    <property type="molecule type" value="Genomic_DNA"/>
</dbReference>
<gene>
    <name evidence="2" type="ORF">GCM10011340_32950</name>
</gene>
<accession>A0ABQ3I999</accession>
<evidence type="ECO:0000313" key="3">
    <source>
        <dbReference type="Proteomes" id="UP000658258"/>
    </source>
</evidence>
<dbReference type="Proteomes" id="UP000658258">
    <property type="component" value="Unassembled WGS sequence"/>
</dbReference>
<reference evidence="3" key="1">
    <citation type="journal article" date="2019" name="Int. J. Syst. Evol. Microbiol.">
        <title>The Global Catalogue of Microorganisms (GCM) 10K type strain sequencing project: providing services to taxonomists for standard genome sequencing and annotation.</title>
        <authorList>
            <consortium name="The Broad Institute Genomics Platform"/>
            <consortium name="The Broad Institute Genome Sequencing Center for Infectious Disease"/>
            <person name="Wu L."/>
            <person name="Ma J."/>
        </authorList>
    </citation>
    <scope>NUCLEOTIDE SEQUENCE [LARGE SCALE GENOMIC DNA]</scope>
    <source>
        <strain evidence="3">CGMCC 1.15111</strain>
    </source>
</reference>
<organism evidence="2 3">
    <name type="scientific">Roseivirga thermotolerans</name>
    <dbReference type="NCBI Taxonomy" id="1758176"/>
    <lineage>
        <taxon>Bacteria</taxon>
        <taxon>Pseudomonadati</taxon>
        <taxon>Bacteroidota</taxon>
        <taxon>Cytophagia</taxon>
        <taxon>Cytophagales</taxon>
        <taxon>Roseivirgaceae</taxon>
        <taxon>Roseivirga</taxon>
    </lineage>
</organism>
<proteinExistence type="predicted"/>
<dbReference type="Pfam" id="PF12867">
    <property type="entry name" value="DinB_2"/>
    <property type="match status" value="1"/>
</dbReference>
<keyword evidence="3" id="KW-1185">Reference proteome</keyword>
<name>A0ABQ3I999_9BACT</name>
<comment type="caution">
    <text evidence="2">The sequence shown here is derived from an EMBL/GenBank/DDBJ whole genome shotgun (WGS) entry which is preliminary data.</text>
</comment>
<sequence length="187" mass="21074">MSVSAQHINKEERQLALKHLKSTQSDLSRLAKGLSDAQLNYKPDKSAWSIAECIKHIALTEDNIWNYFVATAWASEPKADRRDEVVMTDEQLIAAIESRANKVKTNEAFEPSQLKVAPLEALELFQKSRKSHIAAFEEANNAMRHQYASLPFGIIDGYQAVLFLSAHTRRHIEQIKEVMASPGFPAQ</sequence>
<dbReference type="SUPFAM" id="SSF109854">
    <property type="entry name" value="DinB/YfiT-like putative metalloenzymes"/>
    <property type="match status" value="1"/>
</dbReference>
<dbReference type="InterPro" id="IPR024775">
    <property type="entry name" value="DinB-like"/>
</dbReference>
<feature type="domain" description="DinB-like" evidence="1">
    <location>
        <begin position="20"/>
        <end position="175"/>
    </location>
</feature>
<evidence type="ECO:0000259" key="1">
    <source>
        <dbReference type="Pfam" id="PF12867"/>
    </source>
</evidence>
<protein>
    <recommendedName>
        <fullName evidence="1">DinB-like domain-containing protein</fullName>
    </recommendedName>
</protein>
<dbReference type="InterPro" id="IPR034660">
    <property type="entry name" value="DinB/YfiT-like"/>
</dbReference>
<dbReference type="Gene3D" id="1.20.120.450">
    <property type="entry name" value="dinb family like domain"/>
    <property type="match status" value="1"/>
</dbReference>